<name>A0ABD5YR87_9EURY</name>
<dbReference type="InterPro" id="IPR036866">
    <property type="entry name" value="RibonucZ/Hydroxyglut_hydro"/>
</dbReference>
<protein>
    <submittedName>
        <fullName evidence="2">MBL fold metallo-hydrolase</fullName>
    </submittedName>
</protein>
<dbReference type="InterPro" id="IPR001279">
    <property type="entry name" value="Metallo-B-lactamas"/>
</dbReference>
<evidence type="ECO:0000313" key="2">
    <source>
        <dbReference type="EMBL" id="MFC7191754.1"/>
    </source>
</evidence>
<sequence>MTAEELRQWLDTDEPTLLDIRNRDEVEAWRIEGADRTEIPYMRFLSASVTNSVEELAADIDQPVVVVCPRGEESASVVEMLHQVGIEAVNLTGGMHSWAQLYEGFTLDTEPVLIQYDRPSSGCLSYLLVSDGEAAVIDPLRAFVDRYRADAAEHGGTLVSAIDTHLHADHISGLSLLAEQSESVEPIVSTKTAMRGVERVSTVDAGEPITVGTTSIEPIAAPGHTSGMTALYVADLDLLLTGDGLFIEHVPRPDLEADAADVRDAARTLYRTLTDRFARFDDETRIVPGHYDPSNTERSHIARLGDVRDLSVFDMTEAAFVDSVLNDMPPRPNNYERIIDINCGTEVAEDEAFELELGPNNCAAGSTSN</sequence>
<organism evidence="2 3">
    <name type="scientific">Halocatena marina</name>
    <dbReference type="NCBI Taxonomy" id="2934937"/>
    <lineage>
        <taxon>Archaea</taxon>
        <taxon>Methanobacteriati</taxon>
        <taxon>Methanobacteriota</taxon>
        <taxon>Stenosarchaea group</taxon>
        <taxon>Halobacteria</taxon>
        <taxon>Halobacteriales</taxon>
        <taxon>Natronomonadaceae</taxon>
        <taxon>Halocatena</taxon>
    </lineage>
</organism>
<dbReference type="SUPFAM" id="SSF56281">
    <property type="entry name" value="Metallo-hydrolase/oxidoreductase"/>
    <property type="match status" value="1"/>
</dbReference>
<dbReference type="SMART" id="SM00450">
    <property type="entry name" value="RHOD"/>
    <property type="match status" value="1"/>
</dbReference>
<dbReference type="EMBL" id="JBHTAX010000001">
    <property type="protein sequence ID" value="MFC7191754.1"/>
    <property type="molecule type" value="Genomic_DNA"/>
</dbReference>
<comment type="caution">
    <text evidence="2">The sequence shown here is derived from an EMBL/GenBank/DDBJ whole genome shotgun (WGS) entry which is preliminary data.</text>
</comment>
<dbReference type="Gene3D" id="3.60.15.10">
    <property type="entry name" value="Ribonuclease Z/Hydroxyacylglutathione hydrolase-like"/>
    <property type="match status" value="1"/>
</dbReference>
<dbReference type="InterPro" id="IPR051682">
    <property type="entry name" value="Mito_Persulfide_Diox"/>
</dbReference>
<evidence type="ECO:0000259" key="1">
    <source>
        <dbReference type="PROSITE" id="PS50206"/>
    </source>
</evidence>
<dbReference type="Proteomes" id="UP001596417">
    <property type="component" value="Unassembled WGS sequence"/>
</dbReference>
<dbReference type="Gene3D" id="3.40.250.10">
    <property type="entry name" value="Rhodanese-like domain"/>
    <property type="match status" value="1"/>
</dbReference>
<evidence type="ECO:0000313" key="3">
    <source>
        <dbReference type="Proteomes" id="UP001596417"/>
    </source>
</evidence>
<feature type="domain" description="Rhodanese" evidence="1">
    <location>
        <begin position="11"/>
        <end position="107"/>
    </location>
</feature>
<dbReference type="AlphaFoldDB" id="A0ABD5YR87"/>
<dbReference type="PANTHER" id="PTHR43084">
    <property type="entry name" value="PERSULFIDE DIOXYGENASE ETHE1"/>
    <property type="match status" value="1"/>
</dbReference>
<dbReference type="InterPro" id="IPR001763">
    <property type="entry name" value="Rhodanese-like_dom"/>
</dbReference>
<reference evidence="2 3" key="1">
    <citation type="journal article" date="2019" name="Int. J. Syst. Evol. Microbiol.">
        <title>The Global Catalogue of Microorganisms (GCM) 10K type strain sequencing project: providing services to taxonomists for standard genome sequencing and annotation.</title>
        <authorList>
            <consortium name="The Broad Institute Genomics Platform"/>
            <consortium name="The Broad Institute Genome Sequencing Center for Infectious Disease"/>
            <person name="Wu L."/>
            <person name="Ma J."/>
        </authorList>
    </citation>
    <scope>NUCLEOTIDE SEQUENCE [LARGE SCALE GENOMIC DNA]</scope>
    <source>
        <strain evidence="2 3">RDMS1</strain>
    </source>
</reference>
<dbReference type="Pfam" id="PF00581">
    <property type="entry name" value="Rhodanese"/>
    <property type="match status" value="1"/>
</dbReference>
<dbReference type="InterPro" id="IPR036873">
    <property type="entry name" value="Rhodanese-like_dom_sf"/>
</dbReference>
<dbReference type="PANTHER" id="PTHR43084:SF1">
    <property type="entry name" value="PERSULFIDE DIOXYGENASE ETHE1, MITOCHONDRIAL"/>
    <property type="match status" value="1"/>
</dbReference>
<proteinExistence type="predicted"/>
<keyword evidence="3" id="KW-1185">Reference proteome</keyword>
<dbReference type="PROSITE" id="PS50206">
    <property type="entry name" value="RHODANESE_3"/>
    <property type="match status" value="1"/>
</dbReference>
<dbReference type="RefSeq" id="WP_390206591.1">
    <property type="nucleotide sequence ID" value="NZ_JBHTAX010000001.1"/>
</dbReference>
<dbReference type="CDD" id="cd00158">
    <property type="entry name" value="RHOD"/>
    <property type="match status" value="1"/>
</dbReference>
<gene>
    <name evidence="2" type="ORF">ACFQL7_19495</name>
</gene>
<accession>A0ABD5YR87</accession>
<dbReference type="Pfam" id="PF00753">
    <property type="entry name" value="Lactamase_B"/>
    <property type="match status" value="1"/>
</dbReference>
<dbReference type="SMART" id="SM00849">
    <property type="entry name" value="Lactamase_B"/>
    <property type="match status" value="1"/>
</dbReference>
<dbReference type="SUPFAM" id="SSF52821">
    <property type="entry name" value="Rhodanese/Cell cycle control phosphatase"/>
    <property type="match status" value="1"/>
</dbReference>